<organism evidence="2 3">
    <name type="scientific">Actinoallomurus iriomotensis</name>
    <dbReference type="NCBI Taxonomy" id="478107"/>
    <lineage>
        <taxon>Bacteria</taxon>
        <taxon>Bacillati</taxon>
        <taxon>Actinomycetota</taxon>
        <taxon>Actinomycetes</taxon>
        <taxon>Streptosporangiales</taxon>
        <taxon>Thermomonosporaceae</taxon>
        <taxon>Actinoallomurus</taxon>
    </lineage>
</organism>
<proteinExistence type="predicted"/>
<dbReference type="AlphaFoldDB" id="A0A9W6VW50"/>
<comment type="caution">
    <text evidence="2">The sequence shown here is derived from an EMBL/GenBank/DDBJ whole genome shotgun (WGS) entry which is preliminary data.</text>
</comment>
<reference evidence="2" key="1">
    <citation type="submission" date="2023-03" db="EMBL/GenBank/DDBJ databases">
        <title>Actinoallomurus iriomotensis NBRC 103681.</title>
        <authorList>
            <person name="Ichikawa N."/>
            <person name="Sato H."/>
            <person name="Tonouchi N."/>
        </authorList>
    </citation>
    <scope>NUCLEOTIDE SEQUENCE</scope>
    <source>
        <strain evidence="2">NBRC 103681</strain>
    </source>
</reference>
<evidence type="ECO:0000256" key="1">
    <source>
        <dbReference type="SAM" id="MobiDB-lite"/>
    </source>
</evidence>
<dbReference type="RefSeq" id="WP_285636892.1">
    <property type="nucleotide sequence ID" value="NZ_BSTJ01000023.1"/>
</dbReference>
<protein>
    <recommendedName>
        <fullName evidence="4">Exonuclease</fullName>
    </recommendedName>
</protein>
<dbReference type="Gene3D" id="3.90.320.10">
    <property type="match status" value="1"/>
</dbReference>
<gene>
    <name evidence="2" type="ORF">Airi01_101310</name>
</gene>
<dbReference type="Proteomes" id="UP001165135">
    <property type="component" value="Unassembled WGS sequence"/>
</dbReference>
<feature type="region of interest" description="Disordered" evidence="1">
    <location>
        <begin position="1"/>
        <end position="23"/>
    </location>
</feature>
<feature type="region of interest" description="Disordered" evidence="1">
    <location>
        <begin position="254"/>
        <end position="274"/>
    </location>
</feature>
<dbReference type="InterPro" id="IPR011604">
    <property type="entry name" value="PDDEXK-like_dom_sf"/>
</dbReference>
<dbReference type="EMBL" id="BSTJ01000023">
    <property type="protein sequence ID" value="GLY81864.1"/>
    <property type="molecule type" value="Genomic_DNA"/>
</dbReference>
<accession>A0A9W6VW50</accession>
<sequence>MTAPTFTQPEAGAVDLGQPGADENDAVAGELAHIIRDASTNAPRSRQSHIGPSEVGDTCDRKIAYKLLDWDKANTGNDPLASIIGTGFHGWAEEAFSRPELGGRFIVEQRLTIAPPLMPGGSCDLYDRLHDRVIDWKVVGDSVMRKYKSEGPRRKYVVQANVYGLGWEFLGYKPREVALAFVPRTGYLSGLWVWKQPYDRQVALDALRRMYTIRDLIIALDPEANPAMWSLIPADPGWDCKYCPYFKPRSTDLSEGCPGNLPPKNPTTAQAKAA</sequence>
<evidence type="ECO:0000313" key="2">
    <source>
        <dbReference type="EMBL" id="GLY81864.1"/>
    </source>
</evidence>
<evidence type="ECO:0008006" key="4">
    <source>
        <dbReference type="Google" id="ProtNLM"/>
    </source>
</evidence>
<evidence type="ECO:0000313" key="3">
    <source>
        <dbReference type="Proteomes" id="UP001165135"/>
    </source>
</evidence>
<name>A0A9W6VW50_9ACTN</name>